<dbReference type="InterPro" id="IPR013320">
    <property type="entry name" value="ConA-like_dom_sf"/>
</dbReference>
<feature type="domain" description="B30.2/SPRY" evidence="1">
    <location>
        <begin position="1"/>
        <end position="156"/>
    </location>
</feature>
<evidence type="ECO:0000313" key="2">
    <source>
        <dbReference type="EMBL" id="TKI67316.1"/>
    </source>
</evidence>
<dbReference type="EMBL" id="SZPV01000006">
    <property type="protein sequence ID" value="TKI67316.1"/>
    <property type="molecule type" value="Genomic_DNA"/>
</dbReference>
<evidence type="ECO:0000313" key="3">
    <source>
        <dbReference type="Proteomes" id="UP000308539"/>
    </source>
</evidence>
<gene>
    <name evidence="2" type="ORF">FC752_02010</name>
</gene>
<keyword evidence="3" id="KW-1185">Reference proteome</keyword>
<dbReference type="CDD" id="cd11709">
    <property type="entry name" value="SPRY"/>
    <property type="match status" value="1"/>
</dbReference>
<dbReference type="InterPro" id="IPR043136">
    <property type="entry name" value="B30.2/SPRY_sf"/>
</dbReference>
<evidence type="ECO:0000259" key="1">
    <source>
        <dbReference type="PROSITE" id="PS50188"/>
    </source>
</evidence>
<dbReference type="InterPro" id="IPR050672">
    <property type="entry name" value="FBXO45-Fsn/SPSB_families"/>
</dbReference>
<accession>A0ABY2TG08</accession>
<organism evidence="2 3">
    <name type="scientific">Lysinibacillus varians</name>
    <dbReference type="NCBI Taxonomy" id="1145276"/>
    <lineage>
        <taxon>Bacteria</taxon>
        <taxon>Bacillati</taxon>
        <taxon>Bacillota</taxon>
        <taxon>Bacilli</taxon>
        <taxon>Bacillales</taxon>
        <taxon>Bacillaceae</taxon>
        <taxon>Lysinibacillus</taxon>
    </lineage>
</organism>
<dbReference type="InterPro" id="IPR003877">
    <property type="entry name" value="SPRY_dom"/>
</dbReference>
<dbReference type="PROSITE" id="PS50188">
    <property type="entry name" value="B302_SPRY"/>
    <property type="match status" value="1"/>
</dbReference>
<dbReference type="Gene3D" id="2.60.120.920">
    <property type="match status" value="1"/>
</dbReference>
<name>A0ABY2TG08_9BACI</name>
<protein>
    <recommendedName>
        <fullName evidence="1">B30.2/SPRY domain-containing protein</fullName>
    </recommendedName>
</protein>
<comment type="caution">
    <text evidence="2">The sequence shown here is derived from an EMBL/GenBank/DDBJ whole genome shotgun (WGS) entry which is preliminary data.</text>
</comment>
<dbReference type="InterPro" id="IPR001870">
    <property type="entry name" value="B30.2/SPRY"/>
</dbReference>
<dbReference type="PANTHER" id="PTHR12245">
    <property type="entry name" value="SPRY DOMAIN CONTAINING SOCS BOX PROTEIN"/>
    <property type="match status" value="1"/>
</dbReference>
<dbReference type="SUPFAM" id="SSF49899">
    <property type="entry name" value="Concanavalin A-like lectins/glucanases"/>
    <property type="match status" value="1"/>
</dbReference>
<dbReference type="PANTHER" id="PTHR12245:SF5">
    <property type="entry name" value="SPRY DOMAIN-CONTAINING SOCS BOX PROTEIN 3"/>
    <property type="match status" value="1"/>
</dbReference>
<dbReference type="Proteomes" id="UP000308539">
    <property type="component" value="Unassembled WGS sequence"/>
</dbReference>
<dbReference type="RefSeq" id="WP_025219033.1">
    <property type="nucleotide sequence ID" value="NZ_CP006837.1"/>
</dbReference>
<sequence>MTVTWSSTLKSTDATVSSDGKTASIRGGWAVTQENITSGKHYFEFVINTYAQIVIGISQSISAPIKPTESQVRAIFGYDGNKVYPRSTYGSSFNASNIIGMAIEMDVGEISFTKDGVNLGVAFRNLKDLGEIKLYVSTSTIGGNESITIVDDLDKMKYSDVARDFLFHKCLALKNPSNHAQPYSLSHNTLIHLSDNSPQNMILWGVEKGKEVQLDTTFTKQSYPNDLSSYGNNIENRIVSSKLAKKPKTIILKT</sequence>
<dbReference type="Pfam" id="PF00622">
    <property type="entry name" value="SPRY"/>
    <property type="match status" value="1"/>
</dbReference>
<reference evidence="2 3" key="1">
    <citation type="submission" date="2019-04" db="EMBL/GenBank/DDBJ databases">
        <title>Lysinibacillus genome sequencing.</title>
        <authorList>
            <person name="Dunlap C."/>
        </authorList>
    </citation>
    <scope>NUCLEOTIDE SEQUENCE [LARGE SCALE GENOMIC DNA]</scope>
    <source>
        <strain evidence="2 3">NBRC 109424</strain>
    </source>
</reference>
<proteinExistence type="predicted"/>